<dbReference type="Proteomes" id="UP001642360">
    <property type="component" value="Unassembled WGS sequence"/>
</dbReference>
<comment type="caution">
    <text evidence="2">The sequence shown here is derived from an EMBL/GenBank/DDBJ whole genome shotgun (WGS) entry which is preliminary data.</text>
</comment>
<feature type="compositionally biased region" description="Acidic residues" evidence="1">
    <location>
        <begin position="1"/>
        <end position="11"/>
    </location>
</feature>
<organism evidence="2 3">
    <name type="scientific">Ilex paraguariensis</name>
    <name type="common">yerba mate</name>
    <dbReference type="NCBI Taxonomy" id="185542"/>
    <lineage>
        <taxon>Eukaryota</taxon>
        <taxon>Viridiplantae</taxon>
        <taxon>Streptophyta</taxon>
        <taxon>Embryophyta</taxon>
        <taxon>Tracheophyta</taxon>
        <taxon>Spermatophyta</taxon>
        <taxon>Magnoliopsida</taxon>
        <taxon>eudicotyledons</taxon>
        <taxon>Gunneridae</taxon>
        <taxon>Pentapetalae</taxon>
        <taxon>asterids</taxon>
        <taxon>campanulids</taxon>
        <taxon>Aquifoliales</taxon>
        <taxon>Aquifoliaceae</taxon>
        <taxon>Ilex</taxon>
    </lineage>
</organism>
<keyword evidence="3" id="KW-1185">Reference proteome</keyword>
<feature type="non-terminal residue" evidence="2">
    <location>
        <position position="1"/>
    </location>
</feature>
<protein>
    <submittedName>
        <fullName evidence="2">Uncharacterized protein</fullName>
    </submittedName>
</protein>
<accession>A0ABC8R7R0</accession>
<feature type="compositionally biased region" description="Polar residues" evidence="1">
    <location>
        <begin position="15"/>
        <end position="39"/>
    </location>
</feature>
<reference evidence="2 3" key="1">
    <citation type="submission" date="2024-02" db="EMBL/GenBank/DDBJ databases">
        <authorList>
            <person name="Vignale AGUSTIN F."/>
            <person name="Sosa J E."/>
            <person name="Modenutti C."/>
        </authorList>
    </citation>
    <scope>NUCLEOTIDE SEQUENCE [LARGE SCALE GENOMIC DNA]</scope>
</reference>
<dbReference type="AlphaFoldDB" id="A0ABC8R7R0"/>
<feature type="region of interest" description="Disordered" evidence="1">
    <location>
        <begin position="1"/>
        <end position="54"/>
    </location>
</feature>
<evidence type="ECO:0000256" key="1">
    <source>
        <dbReference type="SAM" id="MobiDB-lite"/>
    </source>
</evidence>
<evidence type="ECO:0000313" key="2">
    <source>
        <dbReference type="EMBL" id="CAK9140813.1"/>
    </source>
</evidence>
<feature type="non-terminal residue" evidence="2">
    <location>
        <position position="61"/>
    </location>
</feature>
<gene>
    <name evidence="2" type="ORF">ILEXP_LOCUS8326</name>
</gene>
<sequence length="61" mass="6610">MEIEVKDDDMEADIHSTTIDSRISSCTPQLSRTGASTSHAPPPRTPQPASLDQWTAIMTAL</sequence>
<name>A0ABC8R7R0_9AQUA</name>
<dbReference type="EMBL" id="CAUOFW020001080">
    <property type="protein sequence ID" value="CAK9140813.1"/>
    <property type="molecule type" value="Genomic_DNA"/>
</dbReference>
<evidence type="ECO:0000313" key="3">
    <source>
        <dbReference type="Proteomes" id="UP001642360"/>
    </source>
</evidence>
<proteinExistence type="predicted"/>